<feature type="compositionally biased region" description="Polar residues" evidence="1">
    <location>
        <begin position="22"/>
        <end position="34"/>
    </location>
</feature>
<dbReference type="KEGG" id="hch:HCH_01579"/>
<proteinExistence type="predicted"/>
<dbReference type="eggNOG" id="COG0515">
    <property type="taxonomic scope" value="Bacteria"/>
</dbReference>
<dbReference type="Pfam" id="PF26309">
    <property type="entry name" value="DUF8082"/>
    <property type="match status" value="2"/>
</dbReference>
<dbReference type="HOGENOM" id="CLU_1358843_0_0_6"/>
<dbReference type="Proteomes" id="UP000000238">
    <property type="component" value="Chromosome"/>
</dbReference>
<evidence type="ECO:0000256" key="1">
    <source>
        <dbReference type="SAM" id="MobiDB-lite"/>
    </source>
</evidence>
<sequence>MDILATRVYGKDGSHTADESASRSNTRNGQSETASPLQLSAEIYGILTVALARHLGPVSTHLIRNAASHSRSLPEMIDTLSLHIPKGAERDTFLDRAHRNDVMTHPGRSMDSTARQKAAAPAANRLKPKYKSSVGTALSEEKLQRLTQLLSRYVGPLAGCIVRKCREESPTEIKLYQAMAECIPDEHERTQFLNKVRLRSY</sequence>
<reference evidence="3 4" key="1">
    <citation type="journal article" date="2005" name="Nucleic Acids Res.">
        <title>Genomic blueprint of Hahella chejuensis, a marine microbe producing an algicidal agent.</title>
        <authorList>
            <person name="Jeong H."/>
            <person name="Yim J.H."/>
            <person name="Lee C."/>
            <person name="Choi S.-H."/>
            <person name="Park Y.K."/>
            <person name="Yoon S.H."/>
            <person name="Hur C.-G."/>
            <person name="Kang H.-Y."/>
            <person name="Kim D."/>
            <person name="Lee H.H."/>
            <person name="Park K.H."/>
            <person name="Park S.-H."/>
            <person name="Park H.-S."/>
            <person name="Lee H.K."/>
            <person name="Oh T.K."/>
            <person name="Kim J.F."/>
        </authorList>
    </citation>
    <scope>NUCLEOTIDE SEQUENCE [LARGE SCALE GENOMIC DNA]</scope>
    <source>
        <strain evidence="3 4">KCTC 2396</strain>
    </source>
</reference>
<keyword evidence="4" id="KW-1185">Reference proteome</keyword>
<dbReference type="EMBL" id="CP000155">
    <property type="protein sequence ID" value="ABC28435.1"/>
    <property type="molecule type" value="Genomic_DNA"/>
</dbReference>
<feature type="region of interest" description="Disordered" evidence="1">
    <location>
        <begin position="1"/>
        <end position="34"/>
    </location>
</feature>
<dbReference type="AlphaFoldDB" id="Q2SLN9"/>
<gene>
    <name evidence="3" type="ordered locus">HCH_01579</name>
</gene>
<dbReference type="RefSeq" id="WP_011395508.1">
    <property type="nucleotide sequence ID" value="NC_007645.1"/>
</dbReference>
<dbReference type="InterPro" id="IPR058395">
    <property type="entry name" value="DUF8082"/>
</dbReference>
<feature type="compositionally biased region" description="Basic and acidic residues" evidence="1">
    <location>
        <begin position="9"/>
        <end position="21"/>
    </location>
</feature>
<organism evidence="3 4">
    <name type="scientific">Hahella chejuensis (strain KCTC 2396)</name>
    <dbReference type="NCBI Taxonomy" id="349521"/>
    <lineage>
        <taxon>Bacteria</taxon>
        <taxon>Pseudomonadati</taxon>
        <taxon>Pseudomonadota</taxon>
        <taxon>Gammaproteobacteria</taxon>
        <taxon>Oceanospirillales</taxon>
        <taxon>Hahellaceae</taxon>
        <taxon>Hahella</taxon>
    </lineage>
</organism>
<accession>Q2SLN9</accession>
<name>Q2SLN9_HAHCH</name>
<evidence type="ECO:0000259" key="2">
    <source>
        <dbReference type="Pfam" id="PF26309"/>
    </source>
</evidence>
<feature type="domain" description="DUF8082" evidence="2">
    <location>
        <begin position="141"/>
        <end position="197"/>
    </location>
</feature>
<evidence type="ECO:0000313" key="3">
    <source>
        <dbReference type="EMBL" id="ABC28435.1"/>
    </source>
</evidence>
<evidence type="ECO:0000313" key="4">
    <source>
        <dbReference type="Proteomes" id="UP000000238"/>
    </source>
</evidence>
<feature type="domain" description="DUF8082" evidence="2">
    <location>
        <begin position="47"/>
        <end position="98"/>
    </location>
</feature>
<protein>
    <recommendedName>
        <fullName evidence="2">DUF8082 domain-containing protein</fullName>
    </recommendedName>
</protein>
<dbReference type="OrthoDB" id="6195873at2"/>